<dbReference type="InterPro" id="IPR035959">
    <property type="entry name" value="RutC-like_sf"/>
</dbReference>
<sequence length="156" mass="16659">MSTSTAERLQELGLALPQVSTPVANYIPWTRSGDLVFISGQISQENGRPAYIGRLGDTISIEDGRRAAELCALNLLAHINAIACGELARVRRIVRLGGFVSCVADFHEQPQVINGASDLMFAVFGENGRHARTAVGVISLPRGVAVEVDATVEIAF</sequence>
<feature type="domain" description="Endoribonuclease L-PSP/chorismate mutase-like" evidence="1">
    <location>
        <begin position="8"/>
        <end position="134"/>
    </location>
</feature>
<reference evidence="2 3" key="1">
    <citation type="submission" date="2020-07" db="EMBL/GenBank/DDBJ databases">
        <title>Draft genome and description of Microvirga mediterraneensis Marseille-Q2068 sp. nov.</title>
        <authorList>
            <person name="Boxberger M."/>
        </authorList>
    </citation>
    <scope>NUCLEOTIDE SEQUENCE [LARGE SCALE GENOMIC DNA]</scope>
    <source>
        <strain evidence="2 3">Marseille-Q2068</strain>
    </source>
</reference>
<name>A0A838BNF2_9HYPH</name>
<dbReference type="PANTHER" id="PTHR43760:SF1">
    <property type="entry name" value="ENDORIBONUCLEASE L-PSP_CHORISMATE MUTASE-LIKE DOMAIN-CONTAINING PROTEIN"/>
    <property type="match status" value="1"/>
</dbReference>
<dbReference type="CDD" id="cd02199">
    <property type="entry name" value="YjgF_YER057c_UK114_like_1"/>
    <property type="match status" value="1"/>
</dbReference>
<evidence type="ECO:0000313" key="3">
    <source>
        <dbReference type="Proteomes" id="UP000572984"/>
    </source>
</evidence>
<accession>A0A838BNF2</accession>
<dbReference type="SUPFAM" id="SSF55298">
    <property type="entry name" value="YjgF-like"/>
    <property type="match status" value="1"/>
</dbReference>
<dbReference type="InterPro" id="IPR013813">
    <property type="entry name" value="Endoribo_LPSP/chorism_mut-like"/>
</dbReference>
<dbReference type="RefSeq" id="WP_181052144.1">
    <property type="nucleotide sequence ID" value="NZ_JACDXJ010000001.1"/>
</dbReference>
<evidence type="ECO:0000313" key="2">
    <source>
        <dbReference type="EMBL" id="MBA1156599.1"/>
    </source>
</evidence>
<proteinExistence type="predicted"/>
<dbReference type="Pfam" id="PF14588">
    <property type="entry name" value="YjgF_endoribonc"/>
    <property type="match status" value="1"/>
</dbReference>
<protein>
    <submittedName>
        <fullName evidence="2">RidA family protein</fullName>
    </submittedName>
</protein>
<dbReference type="PANTHER" id="PTHR43760">
    <property type="entry name" value="ENDORIBONUCLEASE-RELATED"/>
    <property type="match status" value="1"/>
</dbReference>
<dbReference type="EMBL" id="JACDXJ010000001">
    <property type="protein sequence ID" value="MBA1156599.1"/>
    <property type="molecule type" value="Genomic_DNA"/>
</dbReference>
<dbReference type="Gene3D" id="3.30.1330.40">
    <property type="entry name" value="RutC-like"/>
    <property type="match status" value="1"/>
</dbReference>
<evidence type="ECO:0000259" key="1">
    <source>
        <dbReference type="Pfam" id="PF14588"/>
    </source>
</evidence>
<dbReference type="Proteomes" id="UP000572984">
    <property type="component" value="Unassembled WGS sequence"/>
</dbReference>
<comment type="caution">
    <text evidence="2">The sequence shown here is derived from an EMBL/GenBank/DDBJ whole genome shotgun (WGS) entry which is preliminary data.</text>
</comment>
<dbReference type="AlphaFoldDB" id="A0A838BNF2"/>
<organism evidence="2 3">
    <name type="scientific">Microvirga mediterraneensis</name>
    <dbReference type="NCBI Taxonomy" id="2754695"/>
    <lineage>
        <taxon>Bacteria</taxon>
        <taxon>Pseudomonadati</taxon>
        <taxon>Pseudomonadota</taxon>
        <taxon>Alphaproteobacteria</taxon>
        <taxon>Hyphomicrobiales</taxon>
        <taxon>Methylobacteriaceae</taxon>
        <taxon>Microvirga</taxon>
    </lineage>
</organism>
<keyword evidence="3" id="KW-1185">Reference proteome</keyword>
<gene>
    <name evidence="2" type="ORF">H0S73_10735</name>
</gene>